<evidence type="ECO:0000256" key="8">
    <source>
        <dbReference type="SAM" id="Phobius"/>
    </source>
</evidence>
<dbReference type="InterPro" id="IPR004681">
    <property type="entry name" value="TRAP_DctM"/>
</dbReference>
<dbReference type="GO" id="GO:0005886">
    <property type="term" value="C:plasma membrane"/>
    <property type="evidence" value="ECO:0007669"/>
    <property type="project" value="UniProtKB-SubCell"/>
</dbReference>
<dbReference type="PANTHER" id="PTHR33362:SF5">
    <property type="entry name" value="C4-DICARBOXYLATE TRAP TRANSPORTER LARGE PERMEASE PROTEIN DCTM"/>
    <property type="match status" value="1"/>
</dbReference>
<proteinExistence type="predicted"/>
<dbReference type="PATRIC" id="fig|1439726.3.peg.3812"/>
<evidence type="ECO:0000256" key="7">
    <source>
        <dbReference type="RuleBase" id="RU369079"/>
    </source>
</evidence>
<gene>
    <name evidence="10" type="primary">siaT_3</name>
    <name evidence="10" type="ORF">A6302_03617</name>
</gene>
<dbReference type="AlphaFoldDB" id="A0A1E3GYB8"/>
<name>A0A1E3GYB8_9HYPH</name>
<feature type="transmembrane region" description="Helical" evidence="8">
    <location>
        <begin position="173"/>
        <end position="201"/>
    </location>
</feature>
<evidence type="ECO:0000256" key="3">
    <source>
        <dbReference type="ARBA" id="ARBA00022519"/>
    </source>
</evidence>
<evidence type="ECO:0000313" key="11">
    <source>
        <dbReference type="Proteomes" id="UP000094622"/>
    </source>
</evidence>
<sequence>MTIFLLVVGSIYAGVATPAESGALGLAASLGLAARHGRLTWPMLRAAILGSMRTTAMSMALLVAAYFLNFVIGSIGLTRAINDLVVGLGLTPYALLLMVVVFYFVLGMFMDTLTMMVATVPIIAPTVFAAGFDAVWFGVIMMLLIEVAMITPPVGLNLFVIQSIREKGEINDVIIGVLPFVATMLLFIALITIFPGIVLFAPGLIAN</sequence>
<accession>A0A1E3GYB8</accession>
<evidence type="ECO:0000256" key="5">
    <source>
        <dbReference type="ARBA" id="ARBA00022989"/>
    </source>
</evidence>
<comment type="caution">
    <text evidence="10">The sequence shown here is derived from an EMBL/GenBank/DDBJ whole genome shotgun (WGS) entry which is preliminary data.</text>
</comment>
<evidence type="ECO:0000256" key="4">
    <source>
        <dbReference type="ARBA" id="ARBA00022692"/>
    </source>
</evidence>
<protein>
    <submittedName>
        <fullName evidence="10">Sialic acid TRAP transporter permease protein SiaT</fullName>
    </submittedName>
</protein>
<evidence type="ECO:0000256" key="6">
    <source>
        <dbReference type="ARBA" id="ARBA00023136"/>
    </source>
</evidence>
<evidence type="ECO:0000256" key="1">
    <source>
        <dbReference type="ARBA" id="ARBA00004429"/>
    </source>
</evidence>
<dbReference type="EMBL" id="MCRJ01000111">
    <property type="protein sequence ID" value="ODN69079.1"/>
    <property type="molecule type" value="Genomic_DNA"/>
</dbReference>
<dbReference type="PANTHER" id="PTHR33362">
    <property type="entry name" value="SIALIC ACID TRAP TRANSPORTER PERMEASE PROTEIN SIAT-RELATED"/>
    <property type="match status" value="1"/>
</dbReference>
<organism evidence="10 11">
    <name type="scientific">Methylobrevis pamukkalensis</name>
    <dbReference type="NCBI Taxonomy" id="1439726"/>
    <lineage>
        <taxon>Bacteria</taxon>
        <taxon>Pseudomonadati</taxon>
        <taxon>Pseudomonadota</taxon>
        <taxon>Alphaproteobacteria</taxon>
        <taxon>Hyphomicrobiales</taxon>
        <taxon>Pleomorphomonadaceae</taxon>
        <taxon>Methylobrevis</taxon>
    </lineage>
</organism>
<dbReference type="Pfam" id="PF06808">
    <property type="entry name" value="DctM"/>
    <property type="match status" value="1"/>
</dbReference>
<feature type="domain" description="TRAP C4-dicarboxylate transport system permease DctM subunit" evidence="9">
    <location>
        <begin position="3"/>
        <end position="197"/>
    </location>
</feature>
<dbReference type="RefSeq" id="WP_280939335.1">
    <property type="nucleotide sequence ID" value="NZ_MCRJ01000111.1"/>
</dbReference>
<comment type="function">
    <text evidence="7">Part of the tripartite ATP-independent periplasmic (TRAP) transport system.</text>
</comment>
<dbReference type="Proteomes" id="UP000094622">
    <property type="component" value="Unassembled WGS sequence"/>
</dbReference>
<feature type="transmembrane region" description="Helical" evidence="8">
    <location>
        <begin position="84"/>
        <end position="106"/>
    </location>
</feature>
<keyword evidence="4 8" id="KW-0812">Transmembrane</keyword>
<keyword evidence="7" id="KW-0813">Transport</keyword>
<keyword evidence="5 8" id="KW-1133">Transmembrane helix</keyword>
<feature type="transmembrane region" description="Helical" evidence="8">
    <location>
        <begin position="135"/>
        <end position="161"/>
    </location>
</feature>
<evidence type="ECO:0000313" key="10">
    <source>
        <dbReference type="EMBL" id="ODN69079.1"/>
    </source>
</evidence>
<reference evidence="10 11" key="1">
    <citation type="submission" date="2016-07" db="EMBL/GenBank/DDBJ databases">
        <title>Draft Genome Sequence of Methylobrevis pamukkalensis PK2.</title>
        <authorList>
            <person name="Vasilenko O.V."/>
            <person name="Doronina N.V."/>
            <person name="Shmareva M.N."/>
            <person name="Tarlachkov S.V."/>
            <person name="Mustakhimov I."/>
            <person name="Trotsenko Y.A."/>
        </authorList>
    </citation>
    <scope>NUCLEOTIDE SEQUENCE [LARGE SCALE GENOMIC DNA]</scope>
    <source>
        <strain evidence="10 11">PK2</strain>
    </source>
</reference>
<comment type="subcellular location">
    <subcellularLocation>
        <location evidence="1 7">Cell inner membrane</location>
        <topology evidence="1 7">Multi-pass membrane protein</topology>
    </subcellularLocation>
</comment>
<keyword evidence="2" id="KW-1003">Cell membrane</keyword>
<evidence type="ECO:0000256" key="2">
    <source>
        <dbReference type="ARBA" id="ARBA00022475"/>
    </source>
</evidence>
<keyword evidence="11" id="KW-1185">Reference proteome</keyword>
<keyword evidence="6 8" id="KW-0472">Membrane</keyword>
<evidence type="ECO:0000259" key="9">
    <source>
        <dbReference type="Pfam" id="PF06808"/>
    </source>
</evidence>
<dbReference type="GO" id="GO:0022857">
    <property type="term" value="F:transmembrane transporter activity"/>
    <property type="evidence" value="ECO:0007669"/>
    <property type="project" value="UniProtKB-UniRule"/>
</dbReference>
<dbReference type="InterPro" id="IPR010656">
    <property type="entry name" value="DctM"/>
</dbReference>
<keyword evidence="3 7" id="KW-0997">Cell inner membrane</keyword>
<feature type="transmembrane region" description="Helical" evidence="8">
    <location>
        <begin position="57"/>
        <end position="77"/>
    </location>
</feature>